<evidence type="ECO:0000256" key="6">
    <source>
        <dbReference type="ARBA" id="ARBA00022691"/>
    </source>
</evidence>
<dbReference type="SUPFAM" id="SSF57667">
    <property type="entry name" value="beta-beta-alpha zinc fingers"/>
    <property type="match status" value="1"/>
</dbReference>
<dbReference type="Proteomes" id="UP001521116">
    <property type="component" value="Unassembled WGS sequence"/>
</dbReference>
<dbReference type="Pfam" id="PF13649">
    <property type="entry name" value="Methyltransf_25"/>
    <property type="match status" value="1"/>
</dbReference>
<feature type="region of interest" description="Disordered" evidence="13">
    <location>
        <begin position="541"/>
        <end position="565"/>
    </location>
</feature>
<feature type="domain" description="Methyltransferase" evidence="14">
    <location>
        <begin position="613"/>
        <end position="710"/>
    </location>
</feature>
<keyword evidence="7" id="KW-0479">Metal-binding</keyword>
<keyword evidence="17" id="KW-0689">Ribosomal protein</keyword>
<keyword evidence="8" id="KW-0863">Zinc-finger</keyword>
<reference evidence="17 18" key="1">
    <citation type="submission" date="2024-02" db="EMBL/GenBank/DDBJ databases">
        <title>De novo assembly and annotation of 12 fungi associated with fruit tree decline syndrome in Ontario, Canada.</title>
        <authorList>
            <person name="Sulman M."/>
            <person name="Ellouze W."/>
            <person name="Ilyukhin E."/>
        </authorList>
    </citation>
    <scope>NUCLEOTIDE SEQUENCE [LARGE SCALE GENOMIC DNA]</scope>
    <source>
        <strain evidence="17 18">M1-105</strain>
    </source>
</reference>
<keyword evidence="9" id="KW-0862">Zinc</keyword>
<evidence type="ECO:0000256" key="7">
    <source>
        <dbReference type="ARBA" id="ARBA00022723"/>
    </source>
</evidence>
<dbReference type="Pfam" id="PF21137">
    <property type="entry name" value="ANM3_C2H2_Zf"/>
    <property type="match status" value="1"/>
</dbReference>
<dbReference type="CDD" id="cd02440">
    <property type="entry name" value="AdoMet_MTases"/>
    <property type="match status" value="1"/>
</dbReference>
<evidence type="ECO:0000313" key="17">
    <source>
        <dbReference type="EMBL" id="KAL1623344.1"/>
    </source>
</evidence>
<proteinExistence type="predicted"/>
<keyword evidence="18" id="KW-1185">Reference proteome</keyword>
<sequence>MDSGQQGSKLPAGSEDRQREVEDLRNFSTQATGQIARMVEQYYQRRNRRPAPQSTPAAESATQHHLSEVTEAEPSQTTLASADSQETILAEDQATNAAATNSQQRQGVFFAAEPPQTPTMGKKDGLRKRHPAGYLHETYQHIPHWPFEISNVRAEPLENPLPVPVRAPPGLTEDHFCFANECSEYLAQCGPNTDFSKTVFLNKTWSRPSKQHRHTPVSPVAPAQQRPDPDLQLFNNDEASHIQAVFIAKVAAMKARAQHGPQAQPEHEQRKRKLAPGELPHCDADDDSDPAHYKDCAVCRGIRARAIPAEHWSWASKDGREEEAMMPMHGVVTRGGSRRIASNAAALATPETSLASEQMGEARRDENISQTMSLSSRSSDSGSDPLDTRGDEGWEDAEPDVEEIQVVSLFGDDVFPDVKQMIDDCNKRYNFDFIGVQKKLGLDFFSSIKLVNYIRSEVKNGNKNPDVSSVSPFADDKYLQPVLEDDAVLFSLDELSANDEAEAPQSEEAKAVARAKELEEELQRLASQFAEYREQVSKTLEERWNEKDTSKSAEAGPSDSAKAPEGKWGIDTGYFDSYSYNDIHETMLKDTIRTDAYRDFIYENKHIFAGKTVLDVGCGTGILSMFCAKAGAAHVIAVDNSEMIEKAVINCHANGFSEKITCLRGKIEEVTLPVEKVDIIVSEWMGYCLLFEAMFDSVMWARDRYLKPDGLMVPSHTTLHIAPFSDDDYVADSIEFWRDVYGFDMSAMMDKIRDDVRVKSLTTDKLVAKSSQFIQLPLHTITTEELEFVKSFSVEIDKDADALDGWCIWFDTFFLQSRDAVLPADARAETWKQGGVAFTTGPGGKPTHWESGLLLVERRGGADEALKKGQTVTGSVTYKKAGRNTRDLNIEIEWEGAGAAGGKQKQAWKLE</sequence>
<comment type="caution">
    <text evidence="17">The sequence shown here is derived from an EMBL/GenBank/DDBJ whole genome shotgun (WGS) entry which is preliminary data.</text>
</comment>
<evidence type="ECO:0000256" key="2">
    <source>
        <dbReference type="ARBA" id="ARBA00011925"/>
    </source>
</evidence>
<evidence type="ECO:0000256" key="9">
    <source>
        <dbReference type="ARBA" id="ARBA00022833"/>
    </source>
</evidence>
<evidence type="ECO:0000256" key="5">
    <source>
        <dbReference type="ARBA" id="ARBA00022679"/>
    </source>
</evidence>
<feature type="domain" description="Protein arginine N-methyltransferase 3-like C2H2 zinc finger" evidence="15">
    <location>
        <begin position="437"/>
        <end position="481"/>
    </location>
</feature>
<evidence type="ECO:0000256" key="8">
    <source>
        <dbReference type="ARBA" id="ARBA00022771"/>
    </source>
</evidence>
<evidence type="ECO:0000256" key="10">
    <source>
        <dbReference type="ARBA" id="ARBA00047384"/>
    </source>
</evidence>
<accession>A0ABR3SKH5</accession>
<feature type="compositionally biased region" description="Polar residues" evidence="13">
    <location>
        <begin position="73"/>
        <end position="84"/>
    </location>
</feature>
<dbReference type="Gene3D" id="3.40.50.150">
    <property type="entry name" value="Vaccinia Virus protein VP39"/>
    <property type="match status" value="1"/>
</dbReference>
<feature type="region of interest" description="Disordered" evidence="13">
    <location>
        <begin position="1"/>
        <end position="84"/>
    </location>
</feature>
<evidence type="ECO:0000259" key="14">
    <source>
        <dbReference type="Pfam" id="PF13649"/>
    </source>
</evidence>
<feature type="compositionally biased region" description="Polar residues" evidence="13">
    <location>
        <begin position="52"/>
        <end position="64"/>
    </location>
</feature>
<keyword evidence="3" id="KW-0963">Cytoplasm</keyword>
<name>A0ABR3SKH5_9PEZI</name>
<dbReference type="InterPro" id="IPR025799">
    <property type="entry name" value="Arg_MeTrfase"/>
</dbReference>
<dbReference type="SUPFAM" id="SSF53335">
    <property type="entry name" value="S-adenosyl-L-methionine-dependent methyltransferases"/>
    <property type="match status" value="1"/>
</dbReference>
<dbReference type="EMBL" id="JAJVDC020000120">
    <property type="protein sequence ID" value="KAL1623344.1"/>
    <property type="molecule type" value="Genomic_DNA"/>
</dbReference>
<feature type="region of interest" description="Disordered" evidence="13">
    <location>
        <begin position="345"/>
        <end position="398"/>
    </location>
</feature>
<dbReference type="InterPro" id="IPR036236">
    <property type="entry name" value="Znf_C2H2_sf"/>
</dbReference>
<dbReference type="PANTHER" id="PTHR11006:SF116">
    <property type="entry name" value="PROTEIN METHYLTRANSFERASE"/>
    <property type="match status" value="1"/>
</dbReference>
<feature type="domain" description="Protein arginine N-methyltransferase" evidence="16">
    <location>
        <begin position="717"/>
        <end position="895"/>
    </location>
</feature>
<comment type="subcellular location">
    <subcellularLocation>
        <location evidence="1">Cytoplasm</location>
        <location evidence="1">Cytosol</location>
    </subcellularLocation>
</comment>
<evidence type="ECO:0000313" key="18">
    <source>
        <dbReference type="Proteomes" id="UP001521116"/>
    </source>
</evidence>
<dbReference type="Gene3D" id="2.70.160.11">
    <property type="entry name" value="Hnrnp arginine n-methyltransferase1"/>
    <property type="match status" value="1"/>
</dbReference>
<dbReference type="InterPro" id="IPR049482">
    <property type="entry name" value="ANM3-like_C2H2_Zf"/>
</dbReference>
<evidence type="ECO:0000259" key="15">
    <source>
        <dbReference type="Pfam" id="PF21137"/>
    </source>
</evidence>
<feature type="compositionally biased region" description="Basic and acidic residues" evidence="13">
    <location>
        <begin position="14"/>
        <end position="25"/>
    </location>
</feature>
<keyword evidence="6 12" id="KW-0949">S-adenosyl-L-methionine</keyword>
<organism evidence="17 18">
    <name type="scientific">Neofusicoccum ribis</name>
    <dbReference type="NCBI Taxonomy" id="45134"/>
    <lineage>
        <taxon>Eukaryota</taxon>
        <taxon>Fungi</taxon>
        <taxon>Dikarya</taxon>
        <taxon>Ascomycota</taxon>
        <taxon>Pezizomycotina</taxon>
        <taxon>Dothideomycetes</taxon>
        <taxon>Dothideomycetes incertae sedis</taxon>
        <taxon>Botryosphaeriales</taxon>
        <taxon>Botryosphaeriaceae</taxon>
        <taxon>Neofusicoccum</taxon>
    </lineage>
</organism>
<feature type="region of interest" description="Disordered" evidence="13">
    <location>
        <begin position="256"/>
        <end position="290"/>
    </location>
</feature>
<feature type="region of interest" description="Disordered" evidence="13">
    <location>
        <begin position="206"/>
        <end position="230"/>
    </location>
</feature>
<protein>
    <recommendedName>
        <fullName evidence="2">type I protein arginine methyltransferase</fullName>
        <ecNumber evidence="2">2.1.1.319</ecNumber>
    </recommendedName>
</protein>
<evidence type="ECO:0000256" key="1">
    <source>
        <dbReference type="ARBA" id="ARBA00004514"/>
    </source>
</evidence>
<gene>
    <name evidence="17" type="primary">rmt3</name>
    <name evidence="17" type="ORF">SLS56_008285</name>
</gene>
<feature type="compositionally biased region" description="Basic and acidic residues" evidence="13">
    <location>
        <begin position="541"/>
        <end position="551"/>
    </location>
</feature>
<keyword evidence="4 12" id="KW-0489">Methyltransferase</keyword>
<evidence type="ECO:0000256" key="3">
    <source>
        <dbReference type="ARBA" id="ARBA00022490"/>
    </source>
</evidence>
<evidence type="ECO:0000256" key="13">
    <source>
        <dbReference type="SAM" id="MobiDB-lite"/>
    </source>
</evidence>
<dbReference type="InterPro" id="IPR029063">
    <property type="entry name" value="SAM-dependent_MTases_sf"/>
</dbReference>
<evidence type="ECO:0000256" key="4">
    <source>
        <dbReference type="ARBA" id="ARBA00022603"/>
    </source>
</evidence>
<evidence type="ECO:0000256" key="12">
    <source>
        <dbReference type="PROSITE-ProRule" id="PRU01015"/>
    </source>
</evidence>
<feature type="compositionally biased region" description="Low complexity" evidence="13">
    <location>
        <begin position="369"/>
        <end position="383"/>
    </location>
</feature>
<dbReference type="InterPro" id="IPR055135">
    <property type="entry name" value="PRMT_dom"/>
</dbReference>
<keyword evidence="17" id="KW-0687">Ribonucleoprotein</keyword>
<keyword evidence="5 12" id="KW-0808">Transferase</keyword>
<evidence type="ECO:0000256" key="11">
    <source>
        <dbReference type="ARBA" id="ARBA00049303"/>
    </source>
</evidence>
<dbReference type="GO" id="GO:0005840">
    <property type="term" value="C:ribosome"/>
    <property type="evidence" value="ECO:0007669"/>
    <property type="project" value="UniProtKB-KW"/>
</dbReference>
<dbReference type="EC" id="2.1.1.319" evidence="2"/>
<dbReference type="PROSITE" id="PS51678">
    <property type="entry name" value="SAM_MT_PRMT"/>
    <property type="match status" value="1"/>
</dbReference>
<comment type="catalytic activity">
    <reaction evidence="10">
        <text>L-arginyl-[protein] + 2 S-adenosyl-L-methionine = N(omega),N(omega)-dimethyl-L-arginyl-[protein] + 2 S-adenosyl-L-homocysteine + 2 H(+)</text>
        <dbReference type="Rhea" id="RHEA:48096"/>
        <dbReference type="Rhea" id="RHEA-COMP:10532"/>
        <dbReference type="Rhea" id="RHEA-COMP:11991"/>
        <dbReference type="ChEBI" id="CHEBI:15378"/>
        <dbReference type="ChEBI" id="CHEBI:29965"/>
        <dbReference type="ChEBI" id="CHEBI:57856"/>
        <dbReference type="ChEBI" id="CHEBI:59789"/>
        <dbReference type="ChEBI" id="CHEBI:61897"/>
        <dbReference type="EC" id="2.1.1.319"/>
    </reaction>
    <physiologicalReaction direction="left-to-right" evidence="10">
        <dbReference type="Rhea" id="RHEA:48097"/>
    </physiologicalReaction>
</comment>
<dbReference type="Pfam" id="PF22528">
    <property type="entry name" value="PRMT_C"/>
    <property type="match status" value="1"/>
</dbReference>
<dbReference type="InterPro" id="IPR041698">
    <property type="entry name" value="Methyltransf_25"/>
</dbReference>
<dbReference type="PANTHER" id="PTHR11006">
    <property type="entry name" value="PROTEIN ARGININE N-METHYLTRANSFERASE"/>
    <property type="match status" value="1"/>
</dbReference>
<evidence type="ECO:0000259" key="16">
    <source>
        <dbReference type="Pfam" id="PF22528"/>
    </source>
</evidence>
<comment type="catalytic activity">
    <reaction evidence="11">
        <text>L-arginyl-[protein] + S-adenosyl-L-methionine = N(omega)-methyl-L-arginyl-[protein] + S-adenosyl-L-homocysteine + H(+)</text>
        <dbReference type="Rhea" id="RHEA:48100"/>
        <dbReference type="Rhea" id="RHEA-COMP:10532"/>
        <dbReference type="Rhea" id="RHEA-COMP:11990"/>
        <dbReference type="ChEBI" id="CHEBI:15378"/>
        <dbReference type="ChEBI" id="CHEBI:29965"/>
        <dbReference type="ChEBI" id="CHEBI:57856"/>
        <dbReference type="ChEBI" id="CHEBI:59789"/>
        <dbReference type="ChEBI" id="CHEBI:65280"/>
    </reaction>
    <physiologicalReaction direction="left-to-right" evidence="11">
        <dbReference type="Rhea" id="RHEA:48101"/>
    </physiologicalReaction>
</comment>